<dbReference type="AlphaFoldDB" id="A0A4Y2QRZ9"/>
<proteinExistence type="predicted"/>
<organism evidence="2 3">
    <name type="scientific">Araneus ventricosus</name>
    <name type="common">Orbweaver spider</name>
    <name type="synonym">Epeira ventricosa</name>
    <dbReference type="NCBI Taxonomy" id="182803"/>
    <lineage>
        <taxon>Eukaryota</taxon>
        <taxon>Metazoa</taxon>
        <taxon>Ecdysozoa</taxon>
        <taxon>Arthropoda</taxon>
        <taxon>Chelicerata</taxon>
        <taxon>Arachnida</taxon>
        <taxon>Araneae</taxon>
        <taxon>Araneomorphae</taxon>
        <taxon>Entelegynae</taxon>
        <taxon>Araneoidea</taxon>
        <taxon>Araneidae</taxon>
        <taxon>Araneus</taxon>
    </lineage>
</organism>
<protein>
    <recommendedName>
        <fullName evidence="1">DUF5641 domain-containing protein</fullName>
    </recommendedName>
</protein>
<comment type="caution">
    <text evidence="2">The sequence shown here is derived from an EMBL/GenBank/DDBJ whole genome shotgun (WGS) entry which is preliminary data.</text>
</comment>
<evidence type="ECO:0000313" key="3">
    <source>
        <dbReference type="Proteomes" id="UP000499080"/>
    </source>
</evidence>
<dbReference type="OrthoDB" id="8052806at2759"/>
<keyword evidence="3" id="KW-1185">Reference proteome</keyword>
<dbReference type="EMBL" id="BGPR01014611">
    <property type="protein sequence ID" value="GBN65959.1"/>
    <property type="molecule type" value="Genomic_DNA"/>
</dbReference>
<feature type="domain" description="DUF5641" evidence="1">
    <location>
        <begin position="1"/>
        <end position="68"/>
    </location>
</feature>
<dbReference type="InterPro" id="IPR040676">
    <property type="entry name" value="DUF5641"/>
</dbReference>
<evidence type="ECO:0000313" key="2">
    <source>
        <dbReference type="EMBL" id="GBN65959.1"/>
    </source>
</evidence>
<gene>
    <name evidence="2" type="ORF">AVEN_145907_1</name>
</gene>
<dbReference type="Proteomes" id="UP000499080">
    <property type="component" value="Unassembled WGS sequence"/>
</dbReference>
<sequence length="94" mass="10443">MQSRQKRQQLRPSLKKGDLVIVQADHLPSLAWPMARILELIPGSDGIPRVANLHTAKGLARRDINRLIGLPVLTSCAPEDGDSRDCQEWAHSID</sequence>
<name>A0A4Y2QRZ9_ARAVE</name>
<reference evidence="2 3" key="1">
    <citation type="journal article" date="2019" name="Sci. Rep.">
        <title>Orb-weaving spider Araneus ventricosus genome elucidates the spidroin gene catalogue.</title>
        <authorList>
            <person name="Kono N."/>
            <person name="Nakamura H."/>
            <person name="Ohtoshi R."/>
            <person name="Moran D.A.P."/>
            <person name="Shinohara A."/>
            <person name="Yoshida Y."/>
            <person name="Fujiwara M."/>
            <person name="Mori M."/>
            <person name="Tomita M."/>
            <person name="Arakawa K."/>
        </authorList>
    </citation>
    <scope>NUCLEOTIDE SEQUENCE [LARGE SCALE GENOMIC DNA]</scope>
</reference>
<dbReference type="Pfam" id="PF18701">
    <property type="entry name" value="DUF5641"/>
    <property type="match status" value="1"/>
</dbReference>
<evidence type="ECO:0000259" key="1">
    <source>
        <dbReference type="Pfam" id="PF18701"/>
    </source>
</evidence>
<accession>A0A4Y2QRZ9</accession>